<feature type="domain" description="JmjN" evidence="19">
    <location>
        <begin position="14"/>
        <end position="56"/>
    </location>
</feature>
<dbReference type="Gene3D" id="3.10.330.70">
    <property type="match status" value="1"/>
</dbReference>
<feature type="region of interest" description="Disordered" evidence="18">
    <location>
        <begin position="754"/>
        <end position="774"/>
    </location>
</feature>
<evidence type="ECO:0000313" key="22">
    <source>
        <dbReference type="EMBL" id="GFG39441.1"/>
    </source>
</evidence>
<dbReference type="GO" id="GO:0140684">
    <property type="term" value="F:histone H3K9me2/H3K9me3 demethylase activity"/>
    <property type="evidence" value="ECO:0007669"/>
    <property type="project" value="UniProtKB-EC"/>
</dbReference>
<keyword evidence="8" id="KW-0862">Zinc</keyword>
<dbReference type="SMART" id="SM00249">
    <property type="entry name" value="PHD"/>
    <property type="match status" value="2"/>
</dbReference>
<evidence type="ECO:0000256" key="12">
    <source>
        <dbReference type="ARBA" id="ARBA00023004"/>
    </source>
</evidence>
<dbReference type="GO" id="GO:0048512">
    <property type="term" value="P:circadian behavior"/>
    <property type="evidence" value="ECO:0007669"/>
    <property type="project" value="UniProtKB-ARBA"/>
</dbReference>
<dbReference type="SMART" id="SM00558">
    <property type="entry name" value="JmjC"/>
    <property type="match status" value="1"/>
</dbReference>
<dbReference type="InterPro" id="IPR003349">
    <property type="entry name" value="JmjN"/>
</dbReference>
<feature type="compositionally biased region" description="Low complexity" evidence="18">
    <location>
        <begin position="1158"/>
        <end position="1169"/>
    </location>
</feature>
<dbReference type="EMBL" id="BLKM01000900">
    <property type="protein sequence ID" value="GFG39441.1"/>
    <property type="molecule type" value="Genomic_DNA"/>
</dbReference>
<feature type="compositionally biased region" description="Basic residues" evidence="18">
    <location>
        <begin position="464"/>
        <end position="474"/>
    </location>
</feature>
<evidence type="ECO:0000259" key="21">
    <source>
        <dbReference type="PROSITE" id="PS51805"/>
    </source>
</evidence>
<dbReference type="GO" id="GO:0000785">
    <property type="term" value="C:chromatin"/>
    <property type="evidence" value="ECO:0007669"/>
    <property type="project" value="TreeGrafter"/>
</dbReference>
<evidence type="ECO:0000256" key="6">
    <source>
        <dbReference type="ARBA" id="ARBA00022737"/>
    </source>
</evidence>
<dbReference type="Pfam" id="PF18104">
    <property type="entry name" value="Tudor_2"/>
    <property type="match status" value="2"/>
</dbReference>
<comment type="caution">
    <text evidence="22">The sequence shown here is derived from an EMBL/GenBank/DDBJ whole genome shotgun (WGS) entry which is preliminary data.</text>
</comment>
<evidence type="ECO:0000256" key="15">
    <source>
        <dbReference type="ARBA" id="ARBA00023242"/>
    </source>
</evidence>
<feature type="region of interest" description="Disordered" evidence="18">
    <location>
        <begin position="341"/>
        <end position="360"/>
    </location>
</feature>
<dbReference type="CDD" id="cd15493">
    <property type="entry name" value="PHD_JMJD2"/>
    <property type="match status" value="1"/>
</dbReference>
<name>A0A6L2Q3G5_COPFO</name>
<feature type="region of interest" description="Disordered" evidence="18">
    <location>
        <begin position="559"/>
        <end position="590"/>
    </location>
</feature>
<keyword evidence="7" id="KW-0863">Zinc-finger</keyword>
<comment type="cofactor">
    <cofactor evidence="1">
        <name>Fe(2+)</name>
        <dbReference type="ChEBI" id="CHEBI:29033"/>
    </cofactor>
</comment>
<keyword evidence="15" id="KW-0539">Nucleus</keyword>
<keyword evidence="9" id="KW-0156">Chromatin regulator</keyword>
<evidence type="ECO:0000256" key="10">
    <source>
        <dbReference type="ARBA" id="ARBA00022964"/>
    </source>
</evidence>
<evidence type="ECO:0000256" key="13">
    <source>
        <dbReference type="ARBA" id="ARBA00023015"/>
    </source>
</evidence>
<feature type="region of interest" description="Disordered" evidence="18">
    <location>
        <begin position="1429"/>
        <end position="1470"/>
    </location>
</feature>
<evidence type="ECO:0000256" key="14">
    <source>
        <dbReference type="ARBA" id="ARBA00023163"/>
    </source>
</evidence>
<dbReference type="InterPro" id="IPR040477">
    <property type="entry name" value="KDM4-like_Tudor"/>
</dbReference>
<keyword evidence="11" id="KW-0560">Oxidoreductase</keyword>
<evidence type="ECO:0000256" key="9">
    <source>
        <dbReference type="ARBA" id="ARBA00022853"/>
    </source>
</evidence>
<feature type="domain" description="JmjC" evidence="20">
    <location>
        <begin position="144"/>
        <end position="310"/>
    </location>
</feature>
<evidence type="ECO:0000256" key="3">
    <source>
        <dbReference type="ARBA" id="ARBA00009711"/>
    </source>
</evidence>
<dbReference type="Pfam" id="PF13831">
    <property type="entry name" value="PHD_2"/>
    <property type="match status" value="1"/>
</dbReference>
<evidence type="ECO:0000256" key="18">
    <source>
        <dbReference type="SAM" id="MobiDB-lite"/>
    </source>
</evidence>
<dbReference type="PROSITE" id="PS51184">
    <property type="entry name" value="JMJC"/>
    <property type="match status" value="1"/>
</dbReference>
<feature type="compositionally biased region" description="Basic residues" evidence="18">
    <location>
        <begin position="568"/>
        <end position="585"/>
    </location>
</feature>
<comment type="function">
    <text evidence="17">Probable histone demethylase that specifically demethylates 'Lys-9' and 'Lys-36' residues of histone H3, thereby playing a central role in histone code. Demethylation of Lys residue generates formaldehyde and succinate.</text>
</comment>
<dbReference type="SUPFAM" id="SSF57903">
    <property type="entry name" value="FYVE/PHD zinc finger"/>
    <property type="match status" value="1"/>
</dbReference>
<keyword evidence="14" id="KW-0804">Transcription</keyword>
<dbReference type="CDD" id="cd20391">
    <property type="entry name" value="Tudor_JMJD2_rpt1"/>
    <property type="match status" value="1"/>
</dbReference>
<dbReference type="InterPro" id="IPR011011">
    <property type="entry name" value="Znf_FYVE_PHD"/>
</dbReference>
<evidence type="ECO:0000256" key="8">
    <source>
        <dbReference type="ARBA" id="ARBA00022833"/>
    </source>
</evidence>
<dbReference type="PROSITE" id="PS51805">
    <property type="entry name" value="EPHD"/>
    <property type="match status" value="1"/>
</dbReference>
<feature type="compositionally biased region" description="Low complexity" evidence="18">
    <location>
        <begin position="1452"/>
        <end position="1464"/>
    </location>
</feature>
<evidence type="ECO:0000256" key="17">
    <source>
        <dbReference type="ARBA" id="ARBA00053408"/>
    </source>
</evidence>
<dbReference type="InterPro" id="IPR019787">
    <property type="entry name" value="Znf_PHD-finger"/>
</dbReference>
<dbReference type="PROSITE" id="PS51183">
    <property type="entry name" value="JMJN"/>
    <property type="match status" value="1"/>
</dbReference>
<dbReference type="GO" id="GO:0005634">
    <property type="term" value="C:nucleus"/>
    <property type="evidence" value="ECO:0007669"/>
    <property type="project" value="UniProtKB-SubCell"/>
</dbReference>
<feature type="region of interest" description="Disordered" evidence="18">
    <location>
        <begin position="912"/>
        <end position="934"/>
    </location>
</feature>
<evidence type="ECO:0000256" key="5">
    <source>
        <dbReference type="ARBA" id="ARBA00022723"/>
    </source>
</evidence>
<dbReference type="CDD" id="cd15571">
    <property type="entry name" value="ePHD"/>
    <property type="match status" value="1"/>
</dbReference>
<dbReference type="Gene3D" id="2.30.30.140">
    <property type="match status" value="1"/>
</dbReference>
<dbReference type="SUPFAM" id="SSF51197">
    <property type="entry name" value="Clavaminate synthase-like"/>
    <property type="match status" value="1"/>
</dbReference>
<dbReference type="InParanoid" id="A0A6L2Q3G5"/>
<feature type="region of interest" description="Disordered" evidence="18">
    <location>
        <begin position="462"/>
        <end position="500"/>
    </location>
</feature>
<evidence type="ECO:0000259" key="19">
    <source>
        <dbReference type="PROSITE" id="PS51183"/>
    </source>
</evidence>
<dbReference type="GO" id="GO:0140681">
    <property type="term" value="F:histone H3K36me2/H3K36me3 demethylase activity"/>
    <property type="evidence" value="ECO:0007669"/>
    <property type="project" value="UniProtKB-ARBA"/>
</dbReference>
<comment type="subcellular location">
    <subcellularLocation>
        <location evidence="2">Nucleus</location>
    </subcellularLocation>
</comment>
<keyword evidence="10" id="KW-0223">Dioxygenase</keyword>
<dbReference type="Pfam" id="PF13832">
    <property type="entry name" value="zf-HC5HC2H_2"/>
    <property type="match status" value="1"/>
</dbReference>
<reference evidence="23" key="1">
    <citation type="submission" date="2020-01" db="EMBL/GenBank/DDBJ databases">
        <title>Draft genome sequence of the Termite Coptotermes fromosanus.</title>
        <authorList>
            <person name="Itakura S."/>
            <person name="Yosikawa Y."/>
            <person name="Umezawa K."/>
        </authorList>
    </citation>
    <scope>NUCLEOTIDE SEQUENCE [LARGE SCALE GENOMIC DNA]</scope>
</reference>
<evidence type="ECO:0000256" key="1">
    <source>
        <dbReference type="ARBA" id="ARBA00001954"/>
    </source>
</evidence>
<evidence type="ECO:0000313" key="23">
    <source>
        <dbReference type="Proteomes" id="UP000502823"/>
    </source>
</evidence>
<dbReference type="GO" id="GO:0008270">
    <property type="term" value="F:zinc ion binding"/>
    <property type="evidence" value="ECO:0007669"/>
    <property type="project" value="UniProtKB-KW"/>
</dbReference>
<gene>
    <name evidence="22" type="ORF">Cfor_08390</name>
</gene>
<evidence type="ECO:0000256" key="7">
    <source>
        <dbReference type="ARBA" id="ARBA00022771"/>
    </source>
</evidence>
<dbReference type="OrthoDB" id="9547406at2759"/>
<dbReference type="InterPro" id="IPR013083">
    <property type="entry name" value="Znf_RING/FYVE/PHD"/>
</dbReference>
<dbReference type="Gene3D" id="2.60.120.650">
    <property type="entry name" value="Cupin"/>
    <property type="match status" value="1"/>
</dbReference>
<dbReference type="SMART" id="SM00545">
    <property type="entry name" value="JmjN"/>
    <property type="match status" value="1"/>
</dbReference>
<protein>
    <recommendedName>
        <fullName evidence="4">[histone H3]-trimethyl-L-lysine(9) demethylase</fullName>
        <ecNumber evidence="4">1.14.11.66</ecNumber>
    </recommendedName>
</protein>
<evidence type="ECO:0000259" key="20">
    <source>
        <dbReference type="PROSITE" id="PS51184"/>
    </source>
</evidence>
<feature type="region of interest" description="Disordered" evidence="18">
    <location>
        <begin position="1379"/>
        <end position="1398"/>
    </location>
</feature>
<keyword evidence="5" id="KW-0479">Metal-binding</keyword>
<dbReference type="Proteomes" id="UP000502823">
    <property type="component" value="Unassembled WGS sequence"/>
</dbReference>
<dbReference type="FunFam" id="2.60.120.650:FF:000048">
    <property type="entry name" value="Lysine-specific demethylase 4A"/>
    <property type="match status" value="1"/>
</dbReference>
<dbReference type="Pfam" id="PF02373">
    <property type="entry name" value="JmjC"/>
    <property type="match status" value="1"/>
</dbReference>
<dbReference type="CDD" id="cd20392">
    <property type="entry name" value="Tudor_JMJD2_rpt2"/>
    <property type="match status" value="1"/>
</dbReference>
<evidence type="ECO:0000256" key="4">
    <source>
        <dbReference type="ARBA" id="ARBA00012900"/>
    </source>
</evidence>
<dbReference type="InterPro" id="IPR034732">
    <property type="entry name" value="EPHD"/>
</dbReference>
<feature type="region of interest" description="Disordered" evidence="18">
    <location>
        <begin position="1153"/>
        <end position="1181"/>
    </location>
</feature>
<keyword evidence="13" id="KW-0805">Transcription regulation</keyword>
<evidence type="ECO:0000256" key="11">
    <source>
        <dbReference type="ARBA" id="ARBA00023002"/>
    </source>
</evidence>
<proteinExistence type="inferred from homology"/>
<accession>A0A6L2Q3G5</accession>
<dbReference type="Pfam" id="PF02375">
    <property type="entry name" value="JmjN"/>
    <property type="match status" value="1"/>
</dbReference>
<keyword evidence="12" id="KW-0408">Iron</keyword>
<dbReference type="SUPFAM" id="SSF63748">
    <property type="entry name" value="Tudor/PWWP/MBT"/>
    <property type="match status" value="2"/>
</dbReference>
<keyword evidence="6" id="KW-0677">Repeat</keyword>
<dbReference type="InterPro" id="IPR003347">
    <property type="entry name" value="JmjC_dom"/>
</dbReference>
<dbReference type="Gene3D" id="3.30.40.10">
    <property type="entry name" value="Zinc/RING finger domain, C3HC4 (zinc finger)"/>
    <property type="match status" value="2"/>
</dbReference>
<evidence type="ECO:0000256" key="2">
    <source>
        <dbReference type="ARBA" id="ARBA00004123"/>
    </source>
</evidence>
<feature type="domain" description="PHD-type" evidence="21">
    <location>
        <begin position="1608"/>
        <end position="1720"/>
    </location>
</feature>
<comment type="catalytic activity">
    <reaction evidence="16">
        <text>N(6),N(6),N(6)-trimethyl-L-lysyl(9)-[histone H3] + 2 2-oxoglutarate + 2 O2 = N(6)-methyl-L-lysyl(9)-[histone H3] + 2 formaldehyde + 2 succinate + 2 CO2</text>
        <dbReference type="Rhea" id="RHEA:60200"/>
        <dbReference type="Rhea" id="RHEA-COMP:15538"/>
        <dbReference type="Rhea" id="RHEA-COMP:15542"/>
        <dbReference type="ChEBI" id="CHEBI:15379"/>
        <dbReference type="ChEBI" id="CHEBI:16526"/>
        <dbReference type="ChEBI" id="CHEBI:16810"/>
        <dbReference type="ChEBI" id="CHEBI:16842"/>
        <dbReference type="ChEBI" id="CHEBI:30031"/>
        <dbReference type="ChEBI" id="CHEBI:61929"/>
        <dbReference type="ChEBI" id="CHEBI:61961"/>
        <dbReference type="EC" id="1.14.11.66"/>
    </reaction>
</comment>
<dbReference type="InterPro" id="IPR001965">
    <property type="entry name" value="Znf_PHD"/>
</dbReference>
<organism evidence="22 23">
    <name type="scientific">Coptotermes formosanus</name>
    <name type="common">Formosan subterranean termite</name>
    <dbReference type="NCBI Taxonomy" id="36987"/>
    <lineage>
        <taxon>Eukaryota</taxon>
        <taxon>Metazoa</taxon>
        <taxon>Ecdysozoa</taxon>
        <taxon>Arthropoda</taxon>
        <taxon>Hexapoda</taxon>
        <taxon>Insecta</taxon>
        <taxon>Pterygota</taxon>
        <taxon>Neoptera</taxon>
        <taxon>Polyneoptera</taxon>
        <taxon>Dictyoptera</taxon>
        <taxon>Blattodea</taxon>
        <taxon>Blattoidea</taxon>
        <taxon>Termitoidae</taxon>
        <taxon>Rhinotermitidae</taxon>
        <taxon>Coptotermes</taxon>
    </lineage>
</organism>
<dbReference type="EC" id="1.14.11.66" evidence="4"/>
<evidence type="ECO:0000256" key="16">
    <source>
        <dbReference type="ARBA" id="ARBA00049349"/>
    </source>
</evidence>
<dbReference type="PANTHER" id="PTHR10694:SF129">
    <property type="entry name" value="LYSINE-SPECIFIC DEMETHYLASE 4B-RELATED"/>
    <property type="match status" value="1"/>
</dbReference>
<keyword evidence="23" id="KW-1185">Reference proteome</keyword>
<dbReference type="PANTHER" id="PTHR10694">
    <property type="entry name" value="LYSINE-SPECIFIC DEMETHYLASE"/>
    <property type="match status" value="1"/>
</dbReference>
<dbReference type="GO" id="GO:0010468">
    <property type="term" value="P:regulation of gene expression"/>
    <property type="evidence" value="ECO:0007669"/>
    <property type="project" value="TreeGrafter"/>
</dbReference>
<comment type="similarity">
    <text evidence="3">Belongs to the JHDM3 histone demethylase family.</text>
</comment>
<dbReference type="SMART" id="SM00333">
    <property type="entry name" value="TUDOR"/>
    <property type="match status" value="2"/>
</dbReference>
<feature type="compositionally biased region" description="Polar residues" evidence="18">
    <location>
        <begin position="755"/>
        <end position="768"/>
    </location>
</feature>
<sequence length="1896" mass="207747">MDSDGNCGPGGPKIMVFRPTYEEFKDFSKYIDYMESVGAHKAGLAKVIPPPEWKPRKAGYDVDSININIPAPICQVVDGKPGLYTQINVQKKSMTVKEYHEMATSPRYRTPNHFDYEDLERTYWKKIMYGSPIYGADVSGSLTDQDVNVWNINRLGTILDYVNEDYGISIDGVNTAYLYFGMWKTTFAWHTEDMDLYSINYLHFGAPKTWYAIPPEHGRRFERLANGFFPEASKICPAFLRHKMSLISPQVMKKYSIPFNKITQEAGEIMITFPYGYHAGFNHGFNCAESTNFATPRWVEYGKRASQCSCRGDMVKISMDTFVKRFQPDRYHLWLQGKDVGAHPEDPSRQYAAPPPTQRDVLVNKNNPVLPQSFLEAPKKNHKRHPIHKKKGSGTATGEYILPSVYQADEEEVGEIPPDVQKVLEEIDLEDEAPDENTLEALEDIWLKAGEMDVNEVTVYSEVRKKHTKKRKRPSTSDGSEQNKPRKKQPKAEVLSPSSEPMVVYPETQMSSIPGCSIDNNPVVKKVSIKRVKKMKIQNQEDRLQTDMMLPGDEKLFDEAGKCTGGGRQRKSQSGHPGKRQKSASRIRSQTVSVPFTGQVAGHVPDRGQIVRQAASMVPTSGPVSGQVLAKASVAGYVIPSVQGLMMGHSLSSTNQISVRAQILPTHQVVVQEQVKPRGQILSKGQMSVTSAGQIQGTGQILGQISGKMKTVGLVAGQVVAHEFIPVAVLPGTGAEAQTSTEDVKMQFPMCMSGASHSTTAQQPSSRNLGPLAGNQPTQYSALKSVGYLDEYVRFMETNNKNTKYQVYKQLGNGENSAVVAQTLQEAVNNGGSGQFGNWKVDVTGKISAADFGSTYVVKSTCAASQDSTVMSWGDSRTLNPPNIVQKSTVVPDNLGSDNVETKHHVLKNDELEHEESECGKTEKGRIESRENETGRIKTEKGEAEMVGSEKIEMERVSFFVTSTTPVVTTPTAVSGVERKELNGTSNVTGLISAPDSSKMGSYKKVMSAVGGLLELKKQEGVGTSSGVQDTRSLSVQETMTEWQKCTAFTPISSLQTPKLSHDVKLDTGQTFTQLSDSKVPEGPVSPTVSKDSANAGRMCSIFKVDVPCKPSGMEKPKSEPKPQTEFRIQINCNSEMYLCNTETGEIKPLNTVKSVKKSSQSSSRSTSVLDEPSNVPADSKRLSLGLPLHSVRVAESQNNRVSDTTNTVRKLEQCSRVTKIVHSNIPVSGISATLSRVPKPSPSQMISRPVLSVSKLSQSELVMKPSQVSKASTTNTPSHVPKLVIARKPTGNGSLASKEQSAATLTSNQKFNQRKSKYFLHKARGKNSCQTTELQEALESCVESMLATVEGNPVTLFRPGKNFDAMLKAERSLTAGTIQMSDVPSSKDVPQISPFDKQGLSLGHEVTVETTDATPPLLEASPPLLELASSHQLASSSEEGSSHPPQLTPESNASITASTTHTTAKNRRCPGYLQDVLQNSPPNLKLEKAFNNYCSQSPPFCSLCTAFSIGRGCGGGVPPDWRKYSEPVVKPATSPVWLSSSHFLTYKELNNMAVNKRGIDGGDSSVLLSCRDCGVCVHSGCYGITVLPSSADQIDWTCDKCRAGMHQVSCCLCYIRGGALKRTTDARWAHILCALLLPGVAFKDSVCKEPISVLSVSKVNTAIECIFCGKHCGACVQCNYARCQNMFHPMCALVSGARFHISPSSNNSNQMSISCKGHAHKHDKICSVRIGQVVWARHKNGRYYKGRIANISEIQFYMVLFSDGSFSDDLYPEDITNFACAKDGPPHVGTNVEVLWSDGKRYSGQFHGTNHQLMFTVVFEDSSHLVLKREAIYSLDEDMPKRVKGRLSVATAMRHQDHLSVSADLAGQQRVNRGTNPRYSSASQIVTTSANKLSL</sequence>
<dbReference type="FunFam" id="3.10.330.70:FF:000001">
    <property type="entry name" value="Putative lysine-specific demethylase 4a"/>
    <property type="match status" value="1"/>
</dbReference>
<dbReference type="InterPro" id="IPR002999">
    <property type="entry name" value="Tudor"/>
</dbReference>
<feature type="compositionally biased region" description="Polar residues" evidence="18">
    <location>
        <begin position="1432"/>
        <end position="1451"/>
    </location>
</feature>